<proteinExistence type="predicted"/>
<reference evidence="1 2" key="1">
    <citation type="submission" date="2023-03" db="EMBL/GenBank/DDBJ databases">
        <title>High recombination rates correlate with genetic variation in Cardiocondyla obscurior ants.</title>
        <authorList>
            <person name="Errbii M."/>
        </authorList>
    </citation>
    <scope>NUCLEOTIDE SEQUENCE [LARGE SCALE GENOMIC DNA]</scope>
    <source>
        <strain evidence="1">Alpha-2009</strain>
        <tissue evidence="1">Whole body</tissue>
    </source>
</reference>
<evidence type="ECO:0000313" key="1">
    <source>
        <dbReference type="EMBL" id="KAL0102674.1"/>
    </source>
</evidence>
<protein>
    <submittedName>
        <fullName evidence="1">Uncharacterized protein</fullName>
    </submittedName>
</protein>
<comment type="caution">
    <text evidence="1">The sequence shown here is derived from an EMBL/GenBank/DDBJ whole genome shotgun (WGS) entry which is preliminary data.</text>
</comment>
<keyword evidence="2" id="KW-1185">Reference proteome</keyword>
<sequence length="107" mass="11928">MLCIAQTAFSQRDRPVDSINSNAVDVLLSSNHIAKETSRIFRWYDDGEDRHQASSEQPSAYLMHKSIPNGSLLLLLPSHTTALVNDRHDMAKSLLLNNSAAAHRLCE</sequence>
<dbReference type="EMBL" id="JADYXP020000022">
    <property type="protein sequence ID" value="KAL0102674.1"/>
    <property type="molecule type" value="Genomic_DNA"/>
</dbReference>
<gene>
    <name evidence="1" type="ORF">PUN28_018171</name>
</gene>
<dbReference type="Proteomes" id="UP001430953">
    <property type="component" value="Unassembled WGS sequence"/>
</dbReference>
<organism evidence="1 2">
    <name type="scientific">Cardiocondyla obscurior</name>
    <dbReference type="NCBI Taxonomy" id="286306"/>
    <lineage>
        <taxon>Eukaryota</taxon>
        <taxon>Metazoa</taxon>
        <taxon>Ecdysozoa</taxon>
        <taxon>Arthropoda</taxon>
        <taxon>Hexapoda</taxon>
        <taxon>Insecta</taxon>
        <taxon>Pterygota</taxon>
        <taxon>Neoptera</taxon>
        <taxon>Endopterygota</taxon>
        <taxon>Hymenoptera</taxon>
        <taxon>Apocrita</taxon>
        <taxon>Aculeata</taxon>
        <taxon>Formicoidea</taxon>
        <taxon>Formicidae</taxon>
        <taxon>Myrmicinae</taxon>
        <taxon>Cardiocondyla</taxon>
    </lineage>
</organism>
<name>A0AAW2EJZ2_9HYME</name>
<dbReference type="AlphaFoldDB" id="A0AAW2EJZ2"/>
<accession>A0AAW2EJZ2</accession>
<evidence type="ECO:0000313" key="2">
    <source>
        <dbReference type="Proteomes" id="UP001430953"/>
    </source>
</evidence>